<dbReference type="GO" id="GO:0046599">
    <property type="term" value="P:regulation of centriole replication"/>
    <property type="evidence" value="ECO:0007669"/>
    <property type="project" value="TreeGrafter"/>
</dbReference>
<dbReference type="GO" id="GO:0005813">
    <property type="term" value="C:centrosome"/>
    <property type="evidence" value="ECO:0007669"/>
    <property type="project" value="TreeGrafter"/>
</dbReference>
<dbReference type="Ensembl" id="ENSSPUT00000019099.1">
    <property type="protein sequence ID" value="ENSSPUP00000017935.1"/>
    <property type="gene ID" value="ENSSPUG00000013867.1"/>
</dbReference>
<dbReference type="PANTHER" id="PTHR21553">
    <property type="entry name" value="ALMS1-RELATED"/>
    <property type="match status" value="1"/>
</dbReference>
<dbReference type="AlphaFoldDB" id="A0A8D0H8S0"/>
<sequence length="188" mass="20602">MLELTSQLSISEPKLNHGSAYFPKLSSSQDADCIYPHAPGIAGVAPDVRHVLLGSNQSAPFSRQGHPRILGLHEHHLEDNLKTPAFAQTGRASSDAITQITTESPEKTTFSAEIYVNTDDGDTSTLGSCHEKVHGIHNRIAPTQNQPSSSYRPIDQPLLLPYKPSGVSEMYYVPYWKAAPWISPVRSE</sequence>
<dbReference type="GO" id="GO:0005814">
    <property type="term" value="C:centriole"/>
    <property type="evidence" value="ECO:0007669"/>
    <property type="project" value="TreeGrafter"/>
</dbReference>
<dbReference type="PANTHER" id="PTHR21553:SF22">
    <property type="entry name" value="CENTROSOME-ASSOCIATED PROTEIN ALMS1"/>
    <property type="match status" value="1"/>
</dbReference>
<dbReference type="Proteomes" id="UP000694392">
    <property type="component" value="Unplaced"/>
</dbReference>
<keyword evidence="2" id="KW-1185">Reference proteome</keyword>
<reference evidence="1" key="1">
    <citation type="submission" date="2025-08" db="UniProtKB">
        <authorList>
            <consortium name="Ensembl"/>
        </authorList>
    </citation>
    <scope>IDENTIFICATION</scope>
</reference>
<accession>A0A8D0H8S0</accession>
<dbReference type="GO" id="GO:0005829">
    <property type="term" value="C:cytosol"/>
    <property type="evidence" value="ECO:0007669"/>
    <property type="project" value="TreeGrafter"/>
</dbReference>
<protein>
    <submittedName>
        <fullName evidence="1">Uncharacterized protein</fullName>
    </submittedName>
</protein>
<proteinExistence type="predicted"/>
<evidence type="ECO:0000313" key="1">
    <source>
        <dbReference type="Ensembl" id="ENSSPUP00000017935.1"/>
    </source>
</evidence>
<reference evidence="1" key="2">
    <citation type="submission" date="2025-09" db="UniProtKB">
        <authorList>
            <consortium name="Ensembl"/>
        </authorList>
    </citation>
    <scope>IDENTIFICATION</scope>
</reference>
<evidence type="ECO:0000313" key="2">
    <source>
        <dbReference type="Proteomes" id="UP000694392"/>
    </source>
</evidence>
<dbReference type="GO" id="GO:0008017">
    <property type="term" value="F:microtubule binding"/>
    <property type="evidence" value="ECO:0007669"/>
    <property type="project" value="TreeGrafter"/>
</dbReference>
<name>A0A8D0H8S0_SPHPU</name>
<organism evidence="1 2">
    <name type="scientific">Sphenodon punctatus</name>
    <name type="common">Tuatara</name>
    <name type="synonym">Hatteria punctata</name>
    <dbReference type="NCBI Taxonomy" id="8508"/>
    <lineage>
        <taxon>Eukaryota</taxon>
        <taxon>Metazoa</taxon>
        <taxon>Chordata</taxon>
        <taxon>Craniata</taxon>
        <taxon>Vertebrata</taxon>
        <taxon>Euteleostomi</taxon>
        <taxon>Lepidosauria</taxon>
        <taxon>Sphenodontia</taxon>
        <taxon>Sphenodontidae</taxon>
        <taxon>Sphenodon</taxon>
    </lineage>
</organism>